<evidence type="ECO:0000313" key="3">
    <source>
        <dbReference type="Proteomes" id="UP000002931"/>
    </source>
</evidence>
<gene>
    <name evidence="2" type="ORF">RB2654_18171</name>
</gene>
<dbReference type="Proteomes" id="UP000002931">
    <property type="component" value="Unassembled WGS sequence"/>
</dbReference>
<dbReference type="EMBL" id="AAMT01000021">
    <property type="protein sequence ID" value="EAQ11022.1"/>
    <property type="molecule type" value="Genomic_DNA"/>
</dbReference>
<sequence>MLRSHARETREALEAEYERRIEALGGRWERGRLIFDAEVRRRQRRARQAFAEYVRGIKPLNVITAPVIYSVLIAFVVMDLFVTVYMHVCFPVYGIPKVRRRDHVKVDRHRLPYLNWVQKVNCVYCGYGNGVIAYAREIAARTEAYWCPIKHAERWDGAHDHYAGFMDYGDERDFVSRWADSRSQITGGKRADRPVHVDVNQD</sequence>
<protein>
    <submittedName>
        <fullName evidence="2">Uncharacterized protein</fullName>
    </submittedName>
</protein>
<reference evidence="2 3" key="1">
    <citation type="journal article" date="2010" name="J. Bacteriol.">
        <title>Genome sequences of Pelagibaca bermudensis HTCC2601T and Maritimibacter alkaliphilus HTCC2654T, the type strains of two marine Roseobacter genera.</title>
        <authorList>
            <person name="Thrash J.C."/>
            <person name="Cho J.C."/>
            <person name="Ferriera S."/>
            <person name="Johnson J."/>
            <person name="Vergin K.L."/>
            <person name="Giovannoni S.J."/>
        </authorList>
    </citation>
    <scope>NUCLEOTIDE SEQUENCE [LARGE SCALE GENOMIC DNA]</scope>
    <source>
        <strain evidence="2 3">HTCC2654</strain>
    </source>
</reference>
<keyword evidence="1" id="KW-0812">Transmembrane</keyword>
<evidence type="ECO:0000313" key="2">
    <source>
        <dbReference type="EMBL" id="EAQ11022.1"/>
    </source>
</evidence>
<feature type="transmembrane region" description="Helical" evidence="1">
    <location>
        <begin position="67"/>
        <end position="93"/>
    </location>
</feature>
<dbReference type="HOGENOM" id="CLU_1383214_0_0_5"/>
<accession>A3VLA3</accession>
<keyword evidence="1" id="KW-1133">Transmembrane helix</keyword>
<keyword evidence="1" id="KW-0472">Membrane</keyword>
<evidence type="ECO:0000256" key="1">
    <source>
        <dbReference type="SAM" id="Phobius"/>
    </source>
</evidence>
<proteinExistence type="predicted"/>
<name>A3VLA3_9RHOB</name>
<dbReference type="STRING" id="314271.RB2654_18171"/>
<dbReference type="eggNOG" id="ENOG502ZU8H">
    <property type="taxonomic scope" value="Bacteria"/>
</dbReference>
<comment type="caution">
    <text evidence="2">The sequence shown here is derived from an EMBL/GenBank/DDBJ whole genome shotgun (WGS) entry which is preliminary data.</text>
</comment>
<dbReference type="AlphaFoldDB" id="A3VLA3"/>
<keyword evidence="3" id="KW-1185">Reference proteome</keyword>
<organism evidence="2 3">
    <name type="scientific">Maritimibacter alkaliphilus HTCC2654</name>
    <dbReference type="NCBI Taxonomy" id="314271"/>
    <lineage>
        <taxon>Bacteria</taxon>
        <taxon>Pseudomonadati</taxon>
        <taxon>Pseudomonadota</taxon>
        <taxon>Alphaproteobacteria</taxon>
        <taxon>Rhodobacterales</taxon>
        <taxon>Roseobacteraceae</taxon>
        <taxon>Maritimibacter</taxon>
    </lineage>
</organism>